<dbReference type="InterPro" id="IPR009937">
    <property type="entry name" value="Phage_holin_3_6"/>
</dbReference>
<dbReference type="Pfam" id="PF07332">
    <property type="entry name" value="Phage_holin_3_6"/>
    <property type="match status" value="1"/>
</dbReference>
<keyword evidence="1" id="KW-0472">Membrane</keyword>
<comment type="caution">
    <text evidence="2">The sequence shown here is derived from an EMBL/GenBank/DDBJ whole genome shotgun (WGS) entry which is preliminary data.</text>
</comment>
<keyword evidence="1" id="KW-0812">Transmembrane</keyword>
<keyword evidence="1" id="KW-1133">Transmembrane helix</keyword>
<organism evidence="2 3">
    <name type="scientific">Tepidiphilus baoligensis</name>
    <dbReference type="NCBI Taxonomy" id="2698687"/>
    <lineage>
        <taxon>Bacteria</taxon>
        <taxon>Pseudomonadati</taxon>
        <taxon>Pseudomonadota</taxon>
        <taxon>Hydrogenophilia</taxon>
        <taxon>Hydrogenophilales</taxon>
        <taxon>Hydrogenophilaceae</taxon>
        <taxon>Tepidiphilus</taxon>
    </lineage>
</organism>
<keyword evidence="3" id="KW-1185">Reference proteome</keyword>
<evidence type="ECO:0008006" key="4">
    <source>
        <dbReference type="Google" id="ProtNLM"/>
    </source>
</evidence>
<dbReference type="RefSeq" id="WP_142810396.1">
    <property type="nucleotide sequence ID" value="NZ_JAAAUB010000005.1"/>
</dbReference>
<name>A0ABX1QMG0_9PROT</name>
<dbReference type="Proteomes" id="UP000669605">
    <property type="component" value="Unassembled WGS sequence"/>
</dbReference>
<feature type="transmembrane region" description="Helical" evidence="1">
    <location>
        <begin position="47"/>
        <end position="73"/>
    </location>
</feature>
<evidence type="ECO:0000313" key="3">
    <source>
        <dbReference type="Proteomes" id="UP000669605"/>
    </source>
</evidence>
<dbReference type="EMBL" id="JAAAUB010000005">
    <property type="protein sequence ID" value="NMH16471.1"/>
    <property type="molecule type" value="Genomic_DNA"/>
</dbReference>
<reference evidence="2 3" key="1">
    <citation type="journal article" date="2020" name="Curr. Microbiol.">
        <title>Tepidiphilus baoligensis sp. nov., a Novel Bacterium of the Family Hydrogenophilaceae Isolated from an Oil Reservoir.</title>
        <authorList>
            <person name="Zhang X."/>
            <person name="Wang G."/>
            <person name="Ma X."/>
            <person name="Yu J."/>
            <person name="You J."/>
            <person name="Xue Y."/>
            <person name="Ma Y."/>
        </authorList>
    </citation>
    <scope>NUCLEOTIDE SEQUENCE [LARGE SCALE GENOMIC DNA]</scope>
    <source>
        <strain evidence="2 3">B18-69</strain>
    </source>
</reference>
<sequence length="131" mass="14316">MERPAGPMERVFGASKRLIEHLLEGGEMRLRLAVLELEEERARLFDLLLLAGLSLALGALGLAFVGVFVVAAFWETHRLTAIAAVAAVLLVGAVYSGWRLRALARRRSLLRATLAQLATDRQLLAEPGEET</sequence>
<evidence type="ECO:0000256" key="1">
    <source>
        <dbReference type="SAM" id="Phobius"/>
    </source>
</evidence>
<proteinExistence type="predicted"/>
<accession>A0ABX1QMG0</accession>
<feature type="transmembrane region" description="Helical" evidence="1">
    <location>
        <begin position="79"/>
        <end position="98"/>
    </location>
</feature>
<protein>
    <recommendedName>
        <fullName evidence="4">Phage holin family protein</fullName>
    </recommendedName>
</protein>
<evidence type="ECO:0000313" key="2">
    <source>
        <dbReference type="EMBL" id="NMH16471.1"/>
    </source>
</evidence>
<gene>
    <name evidence="2" type="ORF">GV368_04990</name>
</gene>